<dbReference type="InterPro" id="IPR029039">
    <property type="entry name" value="Flavoprotein-like_sf"/>
</dbReference>
<accession>A0A166EZA6</accession>
<dbReference type="PATRIC" id="fig|55758.3.peg.367"/>
<name>A0A166EZA6_9EURY</name>
<organism evidence="2 3">
    <name type="scientific">Methanobrevibacter filiformis</name>
    <dbReference type="NCBI Taxonomy" id="55758"/>
    <lineage>
        <taxon>Archaea</taxon>
        <taxon>Methanobacteriati</taxon>
        <taxon>Methanobacteriota</taxon>
        <taxon>Methanomada group</taxon>
        <taxon>Methanobacteria</taxon>
        <taxon>Methanobacteriales</taxon>
        <taxon>Methanobacteriaceae</taxon>
        <taxon>Methanobrevibacter</taxon>
    </lineage>
</organism>
<dbReference type="RefSeq" id="WP_066970865.1">
    <property type="nucleotide sequence ID" value="NZ_LWMT01000043.1"/>
</dbReference>
<comment type="caution">
    <text evidence="2">The sequence shown here is derived from an EMBL/GenBank/DDBJ whole genome shotgun (WGS) entry which is preliminary data.</text>
</comment>
<dbReference type="AlphaFoldDB" id="A0A166EZA6"/>
<keyword evidence="3" id="KW-1185">Reference proteome</keyword>
<evidence type="ECO:0000313" key="2">
    <source>
        <dbReference type="EMBL" id="KZX17165.1"/>
    </source>
</evidence>
<evidence type="ECO:0000313" key="3">
    <source>
        <dbReference type="Proteomes" id="UP000077066"/>
    </source>
</evidence>
<dbReference type="PANTHER" id="PTHR39201">
    <property type="entry name" value="EXPORTED PROTEIN-RELATED"/>
    <property type="match status" value="1"/>
</dbReference>
<keyword evidence="2" id="KW-0560">Oxidoreductase</keyword>
<sequence>MKILVTYYSRTQTTEKIAKKIAKELGADLEEIVYSNESKPNYLLAGLDAIRKKSADIKPITKDPSDYDIVIIGTPVWAATMATPILTYLTENKEKFNRVSFISTAGGSSASTIAKMTEIVEKDPIAILTLNKEEIKSNPNSKINEFVNSIKNIV</sequence>
<dbReference type="EMBL" id="LWMT01000043">
    <property type="protein sequence ID" value="KZX17165.1"/>
    <property type="molecule type" value="Genomic_DNA"/>
</dbReference>
<dbReference type="Proteomes" id="UP000077066">
    <property type="component" value="Unassembled WGS sequence"/>
</dbReference>
<proteinExistence type="predicted"/>
<dbReference type="InterPro" id="IPR008254">
    <property type="entry name" value="Flavodoxin/NO_synth"/>
</dbReference>
<dbReference type="Pfam" id="PF12682">
    <property type="entry name" value="Flavodoxin_4"/>
    <property type="match status" value="1"/>
</dbReference>
<dbReference type="GO" id="GO:0003955">
    <property type="term" value="F:NAD(P)H dehydrogenase (quinone) activity"/>
    <property type="evidence" value="ECO:0007669"/>
    <property type="project" value="UniProtKB-EC"/>
</dbReference>
<dbReference type="GO" id="GO:0010181">
    <property type="term" value="F:FMN binding"/>
    <property type="evidence" value="ECO:0007669"/>
    <property type="project" value="InterPro"/>
</dbReference>
<reference evidence="2 3" key="1">
    <citation type="submission" date="2016-04" db="EMBL/GenBank/DDBJ databases">
        <title>Genome sequence of Methanobrevibacter filiformis DSM 11501.</title>
        <authorList>
            <person name="Poehlein A."/>
            <person name="Seedorf H."/>
            <person name="Daniel R."/>
        </authorList>
    </citation>
    <scope>NUCLEOTIDE SEQUENCE [LARGE SCALE GENOMIC DNA]</scope>
    <source>
        <strain evidence="2 3">DSM 11501</strain>
    </source>
</reference>
<dbReference type="Gene3D" id="3.40.50.360">
    <property type="match status" value="1"/>
</dbReference>
<dbReference type="OrthoDB" id="73155at2157"/>
<dbReference type="SUPFAM" id="SSF52218">
    <property type="entry name" value="Flavoproteins"/>
    <property type="match status" value="1"/>
</dbReference>
<dbReference type="PROSITE" id="PS50902">
    <property type="entry name" value="FLAVODOXIN_LIKE"/>
    <property type="match status" value="1"/>
</dbReference>
<protein>
    <submittedName>
        <fullName evidence="2">NAD(P)H dehydrogenase</fullName>
        <ecNumber evidence="2">1.6.5.2</ecNumber>
    </submittedName>
</protein>
<dbReference type="PANTHER" id="PTHR39201:SF1">
    <property type="entry name" value="FLAVODOXIN-LIKE DOMAIN-CONTAINING PROTEIN"/>
    <property type="match status" value="1"/>
</dbReference>
<gene>
    <name evidence="2" type="ORF">MBFIL_03280</name>
</gene>
<evidence type="ECO:0000259" key="1">
    <source>
        <dbReference type="PROSITE" id="PS50902"/>
    </source>
</evidence>
<feature type="domain" description="Flavodoxin-like" evidence="1">
    <location>
        <begin position="3"/>
        <end position="154"/>
    </location>
</feature>
<dbReference type="STRING" id="55758.MBFIL_03280"/>
<dbReference type="EC" id="1.6.5.2" evidence="2"/>